<sequence length="220" mass="24964">MAAKSEKDKEKEKKEKEKQKKEREKKKKEKKKAEEEAKGKCDKRGTRNYYQYYDSPDGCNVQKKIMCTTRYGIVAGLIAGTYDVLMYSHVVGLVPILTRYARHMVPIALMGATFAAVANAVQRVRNADDQLNYFAGGFACGPLVALYLRSGHGLIAGGLVLGIIAVLKKEHVDREHAFIQNFPAHMNTIRSWRNDWTLVRDPRDDMLHTCMLKRKDGECP</sequence>
<dbReference type="PANTHER" id="PTHR21382:SF1">
    <property type="entry name" value="NADH DEHYDROGENASE [UBIQUINONE] 1 ALPHA SUBCOMPLEX SUBUNIT 11"/>
    <property type="match status" value="1"/>
</dbReference>
<keyword evidence="7" id="KW-0496">Mitochondrion</keyword>
<feature type="transmembrane region" description="Helical" evidence="12">
    <location>
        <begin position="131"/>
        <end position="148"/>
    </location>
</feature>
<keyword evidence="5" id="KW-0999">Mitochondrion inner membrane</keyword>
<gene>
    <name evidence="13" type="ORF">CINC_LOCUS4621</name>
</gene>
<keyword evidence="4 12" id="KW-0812">Transmembrane</keyword>
<evidence type="ECO:0000313" key="13">
    <source>
        <dbReference type="EMBL" id="CAH0590023.1"/>
    </source>
</evidence>
<keyword evidence="6 12" id="KW-1133">Transmembrane helix</keyword>
<evidence type="ECO:0000256" key="3">
    <source>
        <dbReference type="ARBA" id="ARBA00018191"/>
    </source>
</evidence>
<dbReference type="AlphaFoldDB" id="A0A9P0FRW1"/>
<keyword evidence="8 12" id="KW-0472">Membrane</keyword>
<organism evidence="13 14">
    <name type="scientific">Chrysodeixis includens</name>
    <name type="common">Soybean looper</name>
    <name type="synonym">Pseudoplusia includens</name>
    <dbReference type="NCBI Taxonomy" id="689277"/>
    <lineage>
        <taxon>Eukaryota</taxon>
        <taxon>Metazoa</taxon>
        <taxon>Ecdysozoa</taxon>
        <taxon>Arthropoda</taxon>
        <taxon>Hexapoda</taxon>
        <taxon>Insecta</taxon>
        <taxon>Pterygota</taxon>
        <taxon>Neoptera</taxon>
        <taxon>Endopterygota</taxon>
        <taxon>Lepidoptera</taxon>
        <taxon>Glossata</taxon>
        <taxon>Ditrysia</taxon>
        <taxon>Noctuoidea</taxon>
        <taxon>Noctuidae</taxon>
        <taxon>Plusiinae</taxon>
        <taxon>Chrysodeixis</taxon>
    </lineage>
</organism>
<proteinExistence type="inferred from homology"/>
<evidence type="ECO:0000256" key="11">
    <source>
        <dbReference type="SAM" id="MobiDB-lite"/>
    </source>
</evidence>
<evidence type="ECO:0000256" key="10">
    <source>
        <dbReference type="ARBA" id="ARBA00031497"/>
    </source>
</evidence>
<evidence type="ECO:0000256" key="1">
    <source>
        <dbReference type="ARBA" id="ARBA00004292"/>
    </source>
</evidence>
<protein>
    <recommendedName>
        <fullName evidence="3">NADH dehydrogenase [ubiquinone] 1 alpha subcomplex subunit 11</fullName>
    </recommendedName>
    <alternativeName>
        <fullName evidence="9">Complex I-B14.7</fullName>
    </alternativeName>
    <alternativeName>
        <fullName evidence="10">NADH-ubiquinone oxidoreductase subunit B14.7</fullName>
    </alternativeName>
</protein>
<keyword evidence="14" id="KW-1185">Reference proteome</keyword>
<evidence type="ECO:0000256" key="8">
    <source>
        <dbReference type="ARBA" id="ARBA00023136"/>
    </source>
</evidence>
<feature type="region of interest" description="Disordered" evidence="11">
    <location>
        <begin position="1"/>
        <end position="38"/>
    </location>
</feature>
<dbReference type="Proteomes" id="UP001154114">
    <property type="component" value="Chromosome 18"/>
</dbReference>
<reference evidence="13" key="1">
    <citation type="submission" date="2021-12" db="EMBL/GenBank/DDBJ databases">
        <authorList>
            <person name="King R."/>
        </authorList>
    </citation>
    <scope>NUCLEOTIDE SEQUENCE</scope>
</reference>
<comment type="subcellular location">
    <subcellularLocation>
        <location evidence="1">Mitochondrion inner membrane</location>
        <topology evidence="1">Multi-pass membrane protein</topology>
        <orientation evidence="1">Matrix side</orientation>
    </subcellularLocation>
</comment>
<evidence type="ECO:0000256" key="9">
    <source>
        <dbReference type="ARBA" id="ARBA00030608"/>
    </source>
</evidence>
<dbReference type="GO" id="GO:0045271">
    <property type="term" value="C:respiratory chain complex I"/>
    <property type="evidence" value="ECO:0007669"/>
    <property type="project" value="InterPro"/>
</dbReference>
<dbReference type="PANTHER" id="PTHR21382">
    <property type="entry name" value="NADH-UBIQUINONE OXIDOREDUCTASE SUBUNIT"/>
    <property type="match status" value="1"/>
</dbReference>
<evidence type="ECO:0000256" key="2">
    <source>
        <dbReference type="ARBA" id="ARBA00008699"/>
    </source>
</evidence>
<dbReference type="GO" id="GO:0005743">
    <property type="term" value="C:mitochondrial inner membrane"/>
    <property type="evidence" value="ECO:0007669"/>
    <property type="project" value="UniProtKB-SubCell"/>
</dbReference>
<dbReference type="OrthoDB" id="1913277at2759"/>
<evidence type="ECO:0000256" key="6">
    <source>
        <dbReference type="ARBA" id="ARBA00022989"/>
    </source>
</evidence>
<name>A0A9P0FRW1_CHRIL</name>
<evidence type="ECO:0000256" key="12">
    <source>
        <dbReference type="SAM" id="Phobius"/>
    </source>
</evidence>
<dbReference type="InterPro" id="IPR039205">
    <property type="entry name" value="NDUFA11"/>
</dbReference>
<feature type="transmembrane region" description="Helical" evidence="12">
    <location>
        <begin position="100"/>
        <end position="119"/>
    </location>
</feature>
<dbReference type="GO" id="GO:0006120">
    <property type="term" value="P:mitochondrial electron transport, NADH to ubiquinone"/>
    <property type="evidence" value="ECO:0007669"/>
    <property type="project" value="InterPro"/>
</dbReference>
<evidence type="ECO:0000313" key="14">
    <source>
        <dbReference type="Proteomes" id="UP001154114"/>
    </source>
</evidence>
<feature type="compositionally biased region" description="Basic and acidic residues" evidence="11">
    <location>
        <begin position="1"/>
        <end position="22"/>
    </location>
</feature>
<feature type="transmembrane region" description="Helical" evidence="12">
    <location>
        <begin position="71"/>
        <end position="94"/>
    </location>
</feature>
<comment type="similarity">
    <text evidence="2">Belongs to the complex I NDUFA11 subunit family.</text>
</comment>
<evidence type="ECO:0000256" key="5">
    <source>
        <dbReference type="ARBA" id="ARBA00022792"/>
    </source>
</evidence>
<dbReference type="EMBL" id="LR824021">
    <property type="protein sequence ID" value="CAH0590023.1"/>
    <property type="molecule type" value="Genomic_DNA"/>
</dbReference>
<evidence type="ECO:0000256" key="7">
    <source>
        <dbReference type="ARBA" id="ARBA00023128"/>
    </source>
</evidence>
<evidence type="ECO:0000256" key="4">
    <source>
        <dbReference type="ARBA" id="ARBA00022692"/>
    </source>
</evidence>
<accession>A0A9P0FRW1</accession>